<evidence type="ECO:0000313" key="3">
    <source>
        <dbReference type="Proteomes" id="UP000652567"/>
    </source>
</evidence>
<proteinExistence type="predicted"/>
<dbReference type="GO" id="GO:0006935">
    <property type="term" value="P:chemotaxis"/>
    <property type="evidence" value="ECO:0007669"/>
    <property type="project" value="InterPro"/>
</dbReference>
<dbReference type="Gene3D" id="2.40.50.180">
    <property type="entry name" value="CheA-289, Domain 4"/>
    <property type="match status" value="1"/>
</dbReference>
<dbReference type="Pfam" id="PF01584">
    <property type="entry name" value="CheW"/>
    <property type="match status" value="1"/>
</dbReference>
<dbReference type="SMART" id="SM00260">
    <property type="entry name" value="CheW"/>
    <property type="match status" value="1"/>
</dbReference>
<dbReference type="EMBL" id="PRDL01000001">
    <property type="protein sequence ID" value="MBE8718702.1"/>
    <property type="molecule type" value="Genomic_DNA"/>
</dbReference>
<gene>
    <name evidence="2" type="ORF">C4F51_16120</name>
</gene>
<dbReference type="PROSITE" id="PS50851">
    <property type="entry name" value="CHEW"/>
    <property type="match status" value="1"/>
</dbReference>
<evidence type="ECO:0000259" key="1">
    <source>
        <dbReference type="PROSITE" id="PS50851"/>
    </source>
</evidence>
<accession>A0A928V5L2</accession>
<evidence type="ECO:0000313" key="2">
    <source>
        <dbReference type="EMBL" id="MBE8718702.1"/>
    </source>
</evidence>
<dbReference type="Gene3D" id="2.30.30.40">
    <property type="entry name" value="SH3 Domains"/>
    <property type="match status" value="1"/>
</dbReference>
<dbReference type="GO" id="GO:0005829">
    <property type="term" value="C:cytosol"/>
    <property type="evidence" value="ECO:0007669"/>
    <property type="project" value="TreeGrafter"/>
</dbReference>
<keyword evidence="3" id="KW-1185">Reference proteome</keyword>
<dbReference type="InterPro" id="IPR039315">
    <property type="entry name" value="CheW"/>
</dbReference>
<dbReference type="InterPro" id="IPR036061">
    <property type="entry name" value="CheW-like_dom_sf"/>
</dbReference>
<dbReference type="InterPro" id="IPR002545">
    <property type="entry name" value="CheW-lke_dom"/>
</dbReference>
<name>A0A928V5L2_9GAMM</name>
<feature type="domain" description="CheW-like" evidence="1">
    <location>
        <begin position="44"/>
        <end position="181"/>
    </location>
</feature>
<dbReference type="GO" id="GO:0007165">
    <property type="term" value="P:signal transduction"/>
    <property type="evidence" value="ECO:0007669"/>
    <property type="project" value="InterPro"/>
</dbReference>
<sequence length="200" mass="21704">MGEPMKQNKKAEQQLIAALNRLQGVTFTDTLDGIAVGALAASPRERYFSFNVANYAFAINASHFCEVFVEPAITPLPNAPDLLMGLCNVRGILVPVYQLHGLLQHDVPAHRTVFCIGKGEHTVGILTDNLPSSVNLPEIASGKLTDALPDFVKALVLAEAQQDNKNYLLLDGDRVAEQLLMLSLKLPAASAEHTRAPVFY</sequence>
<reference evidence="2" key="1">
    <citation type="submission" date="2018-07" db="EMBL/GenBank/DDBJ databases">
        <title>Genome assembly of strain Ka43.</title>
        <authorList>
            <person name="Kukolya J."/>
            <person name="Nagy I."/>
            <person name="Horvath B."/>
            <person name="Toth A."/>
        </authorList>
    </citation>
    <scope>NUCLEOTIDE SEQUENCE</scope>
    <source>
        <strain evidence="2">KB43</strain>
    </source>
</reference>
<protein>
    <recommendedName>
        <fullName evidence="1">CheW-like domain-containing protein</fullName>
    </recommendedName>
</protein>
<dbReference type="AlphaFoldDB" id="A0A928V5L2"/>
<dbReference type="SUPFAM" id="SSF50341">
    <property type="entry name" value="CheW-like"/>
    <property type="match status" value="1"/>
</dbReference>
<organism evidence="2 3">
    <name type="scientific">Cellvibrio polysaccharolyticus</name>
    <dbReference type="NCBI Taxonomy" id="2082724"/>
    <lineage>
        <taxon>Bacteria</taxon>
        <taxon>Pseudomonadati</taxon>
        <taxon>Pseudomonadota</taxon>
        <taxon>Gammaproteobacteria</taxon>
        <taxon>Cellvibrionales</taxon>
        <taxon>Cellvibrionaceae</taxon>
        <taxon>Cellvibrio</taxon>
    </lineage>
</organism>
<dbReference type="PANTHER" id="PTHR22617:SF23">
    <property type="entry name" value="CHEMOTAXIS PROTEIN CHEW"/>
    <property type="match status" value="1"/>
</dbReference>
<dbReference type="Proteomes" id="UP000652567">
    <property type="component" value="Unassembled WGS sequence"/>
</dbReference>
<comment type="caution">
    <text evidence="2">The sequence shown here is derived from an EMBL/GenBank/DDBJ whole genome shotgun (WGS) entry which is preliminary data.</text>
</comment>
<dbReference type="PANTHER" id="PTHR22617">
    <property type="entry name" value="CHEMOTAXIS SENSOR HISTIDINE KINASE-RELATED"/>
    <property type="match status" value="1"/>
</dbReference>